<keyword evidence="2" id="KW-1185">Reference proteome</keyword>
<evidence type="ECO:0000313" key="2">
    <source>
        <dbReference type="Proteomes" id="UP000075714"/>
    </source>
</evidence>
<gene>
    <name evidence="1" type="ORF">GPECTOR_10g1025</name>
</gene>
<dbReference type="InterPro" id="IPR012334">
    <property type="entry name" value="Pectin_lyas_fold"/>
</dbReference>
<organism evidence="1 2">
    <name type="scientific">Gonium pectorale</name>
    <name type="common">Green alga</name>
    <dbReference type="NCBI Taxonomy" id="33097"/>
    <lineage>
        <taxon>Eukaryota</taxon>
        <taxon>Viridiplantae</taxon>
        <taxon>Chlorophyta</taxon>
        <taxon>core chlorophytes</taxon>
        <taxon>Chlorophyceae</taxon>
        <taxon>CS clade</taxon>
        <taxon>Chlamydomonadales</taxon>
        <taxon>Volvocaceae</taxon>
        <taxon>Gonium</taxon>
    </lineage>
</organism>
<sequence>MAAGGAGAEKGSCAVASGGGSLALQDCRLVGAPCCGLAATGLGSRGAAVLTVARHNGTAGFLAVSGGTVGLQACHAEESGYIREAAVGAVPASAADGHNNGPSDKKAVNNWLHTAYNEVWYSGCGFASVQGGLLNAGDGCVAAGCKRDGFFALGQGAQLRAGKGCWSVDSGRAGFWAERGGAMALGERCVAQGSRSDGFIAMGADTELAAGAGCRALGNGFGGFTARAGAALTAGAGCEAQGNGGAGFATAQRGSRLLVGPRSRAGGNPGGGFRVETGASLAVLHGCEAADNGGSGFTACSGGQLEAGEGCAAAGNKEHGFVARGASSKLIAGKDCRAVRHEQGWGFLATGDGAVLILGNRWSVEQNGCGGAGAEMQGTIL</sequence>
<evidence type="ECO:0000313" key="1">
    <source>
        <dbReference type="EMBL" id="KXZ52003.1"/>
    </source>
</evidence>
<dbReference type="Gene3D" id="2.160.20.10">
    <property type="entry name" value="Single-stranded right-handed beta-helix, Pectin lyase-like"/>
    <property type="match status" value="1"/>
</dbReference>
<dbReference type="OrthoDB" id="552169at2759"/>
<reference evidence="2" key="1">
    <citation type="journal article" date="2016" name="Nat. Commun.">
        <title>The Gonium pectorale genome demonstrates co-option of cell cycle regulation during the evolution of multicellularity.</title>
        <authorList>
            <person name="Hanschen E.R."/>
            <person name="Marriage T.N."/>
            <person name="Ferris P.J."/>
            <person name="Hamaji T."/>
            <person name="Toyoda A."/>
            <person name="Fujiyama A."/>
            <person name="Neme R."/>
            <person name="Noguchi H."/>
            <person name="Minakuchi Y."/>
            <person name="Suzuki M."/>
            <person name="Kawai-Toyooka H."/>
            <person name="Smith D.R."/>
            <person name="Sparks H."/>
            <person name="Anderson J."/>
            <person name="Bakaric R."/>
            <person name="Luria V."/>
            <person name="Karger A."/>
            <person name="Kirschner M.W."/>
            <person name="Durand P.M."/>
            <person name="Michod R.E."/>
            <person name="Nozaki H."/>
            <person name="Olson B.J."/>
        </authorList>
    </citation>
    <scope>NUCLEOTIDE SEQUENCE [LARGE SCALE GENOMIC DNA]</scope>
    <source>
        <strain evidence="2">NIES-2863</strain>
    </source>
</reference>
<dbReference type="Proteomes" id="UP000075714">
    <property type="component" value="Unassembled WGS sequence"/>
</dbReference>
<protein>
    <recommendedName>
        <fullName evidence="3">Right handed beta helix domain-containing protein</fullName>
    </recommendedName>
</protein>
<dbReference type="STRING" id="33097.A0A150GQE8"/>
<evidence type="ECO:0008006" key="3">
    <source>
        <dbReference type="Google" id="ProtNLM"/>
    </source>
</evidence>
<proteinExistence type="predicted"/>
<accession>A0A150GQE8</accession>
<dbReference type="EMBL" id="LSYV01000011">
    <property type="protein sequence ID" value="KXZ52003.1"/>
    <property type="molecule type" value="Genomic_DNA"/>
</dbReference>
<name>A0A150GQE8_GONPE</name>
<comment type="caution">
    <text evidence="1">The sequence shown here is derived from an EMBL/GenBank/DDBJ whole genome shotgun (WGS) entry which is preliminary data.</text>
</comment>
<dbReference type="AlphaFoldDB" id="A0A150GQE8"/>